<evidence type="ECO:0000256" key="1">
    <source>
        <dbReference type="SAM" id="MobiDB-lite"/>
    </source>
</evidence>
<evidence type="ECO:0000313" key="3">
    <source>
        <dbReference type="Proteomes" id="UP001153269"/>
    </source>
</evidence>
<proteinExistence type="predicted"/>
<dbReference type="AlphaFoldDB" id="A0A9N7U5M5"/>
<evidence type="ECO:0000313" key="2">
    <source>
        <dbReference type="EMBL" id="CAB1424452.1"/>
    </source>
</evidence>
<comment type="caution">
    <text evidence="2">The sequence shown here is derived from an EMBL/GenBank/DDBJ whole genome shotgun (WGS) entry which is preliminary data.</text>
</comment>
<protein>
    <submittedName>
        <fullName evidence="2">Uncharacterized protein</fullName>
    </submittedName>
</protein>
<dbReference type="EMBL" id="CADEAL010000732">
    <property type="protein sequence ID" value="CAB1424452.1"/>
    <property type="molecule type" value="Genomic_DNA"/>
</dbReference>
<organism evidence="2 3">
    <name type="scientific">Pleuronectes platessa</name>
    <name type="common">European plaice</name>
    <dbReference type="NCBI Taxonomy" id="8262"/>
    <lineage>
        <taxon>Eukaryota</taxon>
        <taxon>Metazoa</taxon>
        <taxon>Chordata</taxon>
        <taxon>Craniata</taxon>
        <taxon>Vertebrata</taxon>
        <taxon>Euteleostomi</taxon>
        <taxon>Actinopterygii</taxon>
        <taxon>Neopterygii</taxon>
        <taxon>Teleostei</taxon>
        <taxon>Neoteleostei</taxon>
        <taxon>Acanthomorphata</taxon>
        <taxon>Carangaria</taxon>
        <taxon>Pleuronectiformes</taxon>
        <taxon>Pleuronectoidei</taxon>
        <taxon>Pleuronectidae</taxon>
        <taxon>Pleuronectes</taxon>
    </lineage>
</organism>
<accession>A0A9N7U5M5</accession>
<sequence length="156" mass="17623">MSCTSGAHFPSDATFSDLLKPTALPEKSKHLIYLVADAKSRCHRRPAEPLILINDEQRNQGSMIVDLAQTCERSNVTSMSCIQRRMEGGDRRREGDVCSTTTPHKCILVHTQFAVNLWTVLGLRILGCHSQDKHKIHTDQHKHTENNEGHTEMRPN</sequence>
<name>A0A9N7U5M5_PLEPL</name>
<reference evidence="2" key="1">
    <citation type="submission" date="2020-03" db="EMBL/GenBank/DDBJ databases">
        <authorList>
            <person name="Weist P."/>
        </authorList>
    </citation>
    <scope>NUCLEOTIDE SEQUENCE</scope>
</reference>
<feature type="region of interest" description="Disordered" evidence="1">
    <location>
        <begin position="134"/>
        <end position="156"/>
    </location>
</feature>
<dbReference type="Proteomes" id="UP001153269">
    <property type="component" value="Unassembled WGS sequence"/>
</dbReference>
<gene>
    <name evidence="2" type="ORF">PLEPLA_LOCUS12377</name>
</gene>
<keyword evidence="3" id="KW-1185">Reference proteome</keyword>